<evidence type="ECO:0000313" key="1">
    <source>
        <dbReference type="EMBL" id="NZA00949.1"/>
    </source>
</evidence>
<evidence type="ECO:0000313" key="2">
    <source>
        <dbReference type="Proteomes" id="UP000589716"/>
    </source>
</evidence>
<organism evidence="1 2">
    <name type="scientific">Ottowia beijingensis</name>
    <dbReference type="NCBI Taxonomy" id="1207057"/>
    <lineage>
        <taxon>Bacteria</taxon>
        <taxon>Pseudomonadati</taxon>
        <taxon>Pseudomonadota</taxon>
        <taxon>Betaproteobacteria</taxon>
        <taxon>Burkholderiales</taxon>
        <taxon>Comamonadaceae</taxon>
        <taxon>Ottowia</taxon>
    </lineage>
</organism>
<sequence length="129" mass="14855">METEIMQIRRLAVGILREPEGQPRCSRLFQDSGWRSLAACCQECRRPVGWLPCISFRKSPEGFSSNDRSSVVDISRPSDFYFWVLSMGDFRAILRRVVVDFPALRGLQAINGQIVLPRLSRRRKLLSKI</sequence>
<name>A0A853IXF5_9BURK</name>
<dbReference type="Proteomes" id="UP000589716">
    <property type="component" value="Unassembled WGS sequence"/>
</dbReference>
<dbReference type="EMBL" id="JACCKX010000001">
    <property type="protein sequence ID" value="NZA00949.1"/>
    <property type="molecule type" value="Genomic_DNA"/>
</dbReference>
<keyword evidence="2" id="KW-1185">Reference proteome</keyword>
<accession>A0A853IXF5</accession>
<dbReference type="RefSeq" id="WP_180549475.1">
    <property type="nucleotide sequence ID" value="NZ_JACCKX010000001.1"/>
</dbReference>
<protein>
    <submittedName>
        <fullName evidence="1">Uncharacterized protein</fullName>
    </submittedName>
</protein>
<comment type="caution">
    <text evidence="1">The sequence shown here is derived from an EMBL/GenBank/DDBJ whole genome shotgun (WGS) entry which is preliminary data.</text>
</comment>
<reference evidence="1 2" key="1">
    <citation type="submission" date="2020-07" db="EMBL/GenBank/DDBJ databases">
        <authorList>
            <person name="Maaloum M."/>
        </authorList>
    </citation>
    <scope>NUCLEOTIDE SEQUENCE [LARGE SCALE GENOMIC DNA]</scope>
    <source>
        <strain evidence="1 2">GCS-AN-3</strain>
    </source>
</reference>
<dbReference type="AlphaFoldDB" id="A0A853IXF5"/>
<proteinExistence type="predicted"/>
<gene>
    <name evidence="1" type="ORF">H0I39_02650</name>
</gene>